<proteinExistence type="inferred from homology"/>
<keyword evidence="3 6" id="KW-0645">Protease</keyword>
<organism evidence="7 8">
    <name type="scientific">Trinickia fusca</name>
    <dbReference type="NCBI Taxonomy" id="2419777"/>
    <lineage>
        <taxon>Bacteria</taxon>
        <taxon>Pseudomonadati</taxon>
        <taxon>Pseudomonadota</taxon>
        <taxon>Betaproteobacteria</taxon>
        <taxon>Burkholderiales</taxon>
        <taxon>Burkholderiaceae</taxon>
        <taxon>Trinickia</taxon>
    </lineage>
</organism>
<dbReference type="PANTHER" id="PTHR38469">
    <property type="entry name" value="PERIPLASMIC PEPTIDASE SUBFAMILY S1B"/>
    <property type="match status" value="1"/>
</dbReference>
<accession>A0A494X6Q9</accession>
<keyword evidence="8" id="KW-1185">Reference proteome</keyword>
<name>A0A494X6Q9_9BURK</name>
<dbReference type="InterPro" id="IPR009003">
    <property type="entry name" value="Peptidase_S1_PA"/>
</dbReference>
<comment type="caution">
    <text evidence="7">The sequence shown here is derived from an EMBL/GenBank/DDBJ whole genome shotgun (WGS) entry which is preliminary data.</text>
</comment>
<dbReference type="OrthoDB" id="9805367at2"/>
<evidence type="ECO:0000313" key="7">
    <source>
        <dbReference type="EMBL" id="RKP43443.1"/>
    </source>
</evidence>
<keyword evidence="5 6" id="KW-0378">Hydrolase</keyword>
<dbReference type="GO" id="GO:0008239">
    <property type="term" value="F:dipeptidyl-peptidase activity"/>
    <property type="evidence" value="ECO:0007669"/>
    <property type="project" value="UniProtKB-UniRule"/>
</dbReference>
<gene>
    <name evidence="7" type="ORF">D7S89_26070</name>
</gene>
<dbReference type="PANTHER" id="PTHR38469:SF1">
    <property type="entry name" value="PERIPLASMIC PEPTIDASE SUBFAMILY S1B"/>
    <property type="match status" value="1"/>
</dbReference>
<evidence type="ECO:0000256" key="3">
    <source>
        <dbReference type="ARBA" id="ARBA00022670"/>
    </source>
</evidence>
<dbReference type="SUPFAM" id="SSF50494">
    <property type="entry name" value="Trypsin-like serine proteases"/>
    <property type="match status" value="1"/>
</dbReference>
<evidence type="ECO:0000256" key="6">
    <source>
        <dbReference type="RuleBase" id="RU366067"/>
    </source>
</evidence>
<keyword evidence="6" id="KW-0720">Serine protease</keyword>
<comment type="function">
    <text evidence="6">Catalyzes the removal of dipeptides from the N-terminus of oligopeptides.</text>
</comment>
<evidence type="ECO:0000256" key="5">
    <source>
        <dbReference type="ARBA" id="ARBA00022801"/>
    </source>
</evidence>
<keyword evidence="4" id="KW-0732">Signal</keyword>
<dbReference type="EC" id="3.4.14.-" evidence="6"/>
<protein>
    <recommendedName>
        <fullName evidence="6">Dipeptidyl-peptidase</fullName>
        <ecNumber evidence="6">3.4.14.-</ecNumber>
    </recommendedName>
</protein>
<reference evidence="7 8" key="1">
    <citation type="submission" date="2018-10" db="EMBL/GenBank/DDBJ databases">
        <title>Paraburkholderia sp. 7MK8-2, isolated from soil.</title>
        <authorList>
            <person name="Gao Z.-H."/>
            <person name="Qiu L.-H."/>
        </authorList>
    </citation>
    <scope>NUCLEOTIDE SEQUENCE [LARGE SCALE GENOMIC DNA]</scope>
    <source>
        <strain evidence="7 8">7MK8-2</strain>
    </source>
</reference>
<evidence type="ECO:0000256" key="4">
    <source>
        <dbReference type="ARBA" id="ARBA00022729"/>
    </source>
</evidence>
<dbReference type="EMBL" id="RBZV01000021">
    <property type="protein sequence ID" value="RKP43443.1"/>
    <property type="molecule type" value="Genomic_DNA"/>
</dbReference>
<dbReference type="GO" id="GO:0006508">
    <property type="term" value="P:proteolysis"/>
    <property type="evidence" value="ECO:0007669"/>
    <property type="project" value="UniProtKB-KW"/>
</dbReference>
<dbReference type="AlphaFoldDB" id="A0A494X6Q9"/>
<dbReference type="InterPro" id="IPR019500">
    <property type="entry name" value="Pep_S46"/>
</dbReference>
<dbReference type="GO" id="GO:0070009">
    <property type="term" value="F:serine-type aminopeptidase activity"/>
    <property type="evidence" value="ECO:0007669"/>
    <property type="project" value="UniProtKB-UniRule"/>
</dbReference>
<dbReference type="GO" id="GO:0043171">
    <property type="term" value="P:peptide catabolic process"/>
    <property type="evidence" value="ECO:0007669"/>
    <property type="project" value="UniProtKB-UniRule"/>
</dbReference>
<dbReference type="Pfam" id="PF10459">
    <property type="entry name" value="Peptidase_S46"/>
    <property type="match status" value="1"/>
</dbReference>
<comment type="similarity">
    <text evidence="1 6">Belongs to the peptidase S46 family.</text>
</comment>
<keyword evidence="2 6" id="KW-0031">Aminopeptidase</keyword>
<sequence>MTACAVVVASIYPAAYADEGMWQPSQLPSLAATLQERGLELVPKKLTELTDWPMDAVVSLGFCSASFVSPDGLVVTNHHCGIGPLQYNSTPQKNLVDDGFLARTKGEELPAAPTQRVYVTEAISDVTTSVKAKLTPQMDGYARYMAIDAAKKQLVQGCEQPGYRCDVYTFNGGDSYRLIKQREIRDVRLVYAPPYGIAQFGGEVDNWMWPRHGGDFLFLRAYVAKDGSSAPYSKDNVPYRPKHWLSVNPKGVEAGDFVMVAGYPGYTNRYRLAEELQEARDKEHPLFIELAQGFSNIVADVGKTKPEVPVKYADIVGTYDNYVKKDQGDLEAFARSNALEVKQAREAALDQWLAQQKPGGSVDAAALRADIGRLRTLVDARTRHRERDITLAMLKRGGLFNATYEIVRLADERQKPDAEREVGYQKRDEARLLANEKKLDRQMDPSVESRKLVYLLQRYVKLPATDHLPSLDKWLDGASDEAAITKKVSALFAGTRLTDTATRVKWLDATPAQIHASDDTWLQWMSALMPDLLTLERETKAFTGEEALLRPRYVQALAAYYAVRGLPIYPDANFTLRVTFGNVKGYEPRDGVINAPFTTAEGIVQKSGAKPFDIPAVELTAIRAKAYDGFASPKLGTLPVNFLSNLDITGGNSGSPTLDKNGRLVGLAFDGEWEGIDGDWLYDPRVFRTIHVDIRYMLWVMHHLGHADNLLEEMHVPVAN</sequence>
<evidence type="ECO:0000256" key="2">
    <source>
        <dbReference type="ARBA" id="ARBA00022438"/>
    </source>
</evidence>
<evidence type="ECO:0000313" key="8">
    <source>
        <dbReference type="Proteomes" id="UP000280434"/>
    </source>
</evidence>
<evidence type="ECO:0000256" key="1">
    <source>
        <dbReference type="ARBA" id="ARBA00010491"/>
    </source>
</evidence>
<dbReference type="FunFam" id="2.40.10.10:FF:000102">
    <property type="entry name" value="Dipeptidyl-peptidase 7"/>
    <property type="match status" value="1"/>
</dbReference>
<dbReference type="Proteomes" id="UP000280434">
    <property type="component" value="Unassembled WGS sequence"/>
</dbReference>